<feature type="compositionally biased region" description="Low complexity" evidence="1">
    <location>
        <begin position="1"/>
        <end position="21"/>
    </location>
</feature>
<dbReference type="EMBL" id="KE560918">
    <property type="protein sequence ID" value="EPZ34758.1"/>
    <property type="molecule type" value="Genomic_DNA"/>
</dbReference>
<accession>A0A075B1T7</accession>
<dbReference type="HOGENOM" id="CLU_2414516_0_0_1"/>
<name>A0A075B1T7_ROZAC</name>
<organism evidence="2 3">
    <name type="scientific">Rozella allomycis (strain CSF55)</name>
    <dbReference type="NCBI Taxonomy" id="988480"/>
    <lineage>
        <taxon>Eukaryota</taxon>
        <taxon>Fungi</taxon>
        <taxon>Fungi incertae sedis</taxon>
        <taxon>Cryptomycota</taxon>
        <taxon>Cryptomycota incertae sedis</taxon>
        <taxon>Rozella</taxon>
    </lineage>
</organism>
<evidence type="ECO:0000313" key="3">
    <source>
        <dbReference type="Proteomes" id="UP000030755"/>
    </source>
</evidence>
<dbReference type="Proteomes" id="UP000030755">
    <property type="component" value="Unassembled WGS sequence"/>
</dbReference>
<proteinExistence type="predicted"/>
<sequence>MQLNSELQSETESELQSTFESHSTAESRLNSEEQKIFDNIISSLKTASHYAKINPDRREFLDAVLDVIELRFSHMINKDLSSRINAQEAIDK</sequence>
<evidence type="ECO:0000313" key="2">
    <source>
        <dbReference type="EMBL" id="EPZ34758.1"/>
    </source>
</evidence>
<gene>
    <name evidence="2" type="ORF">O9G_004524</name>
</gene>
<dbReference type="AlphaFoldDB" id="A0A075B1T7"/>
<protein>
    <submittedName>
        <fullName evidence="2">Uncharacterized protein</fullName>
    </submittedName>
</protein>
<reference evidence="2 3" key="1">
    <citation type="journal article" date="2013" name="Curr. Biol.">
        <title>Shared signatures of parasitism and phylogenomics unite Cryptomycota and microsporidia.</title>
        <authorList>
            <person name="James T.Y."/>
            <person name="Pelin A."/>
            <person name="Bonen L."/>
            <person name="Ahrendt S."/>
            <person name="Sain D."/>
            <person name="Corradi N."/>
            <person name="Stajich J.E."/>
        </authorList>
    </citation>
    <scope>NUCLEOTIDE SEQUENCE [LARGE SCALE GENOMIC DNA]</scope>
    <source>
        <strain evidence="2 3">CSF55</strain>
    </source>
</reference>
<keyword evidence="3" id="KW-1185">Reference proteome</keyword>
<evidence type="ECO:0000256" key="1">
    <source>
        <dbReference type="SAM" id="MobiDB-lite"/>
    </source>
</evidence>
<feature type="region of interest" description="Disordered" evidence="1">
    <location>
        <begin position="1"/>
        <end position="30"/>
    </location>
</feature>